<evidence type="ECO:0000313" key="17">
    <source>
        <dbReference type="Proteomes" id="UP000825434"/>
    </source>
</evidence>
<evidence type="ECO:0000256" key="7">
    <source>
        <dbReference type="ARBA" id="ARBA00023015"/>
    </source>
</evidence>
<evidence type="ECO:0000256" key="5">
    <source>
        <dbReference type="ARBA" id="ARBA00022824"/>
    </source>
</evidence>
<keyword evidence="17" id="KW-1185">Reference proteome</keyword>
<comment type="subcellular location">
    <subcellularLocation>
        <location evidence="13">Endoplasmic reticulum membrane</location>
        <topology evidence="13">Multi-pass membrane protein</topology>
    </subcellularLocation>
    <subcellularLocation>
        <location evidence="13">Endoplasmic reticulum-Golgi intermediate compartment membrane</location>
        <topology evidence="13">Multi-pass membrane protein</topology>
    </subcellularLocation>
    <subcellularLocation>
        <location evidence="13">Cytoplasmic vesicle</location>
        <location evidence="13">COPII-coated vesicle membrane</location>
        <topology evidence="13">Multi-pass membrane protein</topology>
    </subcellularLocation>
    <subcellularLocation>
        <location evidence="1 14">Nucleus</location>
    </subcellularLocation>
</comment>
<keyword evidence="6 13" id="KW-1133">Transmembrane helix</keyword>
<evidence type="ECO:0000256" key="1">
    <source>
        <dbReference type="ARBA" id="ARBA00004123"/>
    </source>
</evidence>
<gene>
    <name evidence="14" type="primary">MED18</name>
    <name evidence="16" type="ORF">CA3LBN_000714</name>
</gene>
<proteinExistence type="inferred from homology"/>
<evidence type="ECO:0000256" key="10">
    <source>
        <dbReference type="ARBA" id="ARBA00023242"/>
    </source>
</evidence>
<keyword evidence="7 14" id="KW-0805">Transcription regulation</keyword>
<comment type="similarity">
    <text evidence="13">Belongs to the VMA21 family.</text>
</comment>
<keyword evidence="11 13" id="KW-0968">Cytoplasmic vesicle</keyword>
<keyword evidence="14" id="KW-0010">Activator</keyword>
<dbReference type="InterPro" id="IPR019013">
    <property type="entry name" value="Vma21"/>
</dbReference>
<evidence type="ECO:0000256" key="12">
    <source>
        <dbReference type="ARBA" id="ARBA00032012"/>
    </source>
</evidence>
<dbReference type="Pfam" id="PF09446">
    <property type="entry name" value="VMA21"/>
    <property type="match status" value="1"/>
</dbReference>
<feature type="compositionally biased region" description="Basic and acidic residues" evidence="15">
    <location>
        <begin position="214"/>
        <end position="231"/>
    </location>
</feature>
<evidence type="ECO:0000313" key="16">
    <source>
        <dbReference type="EMBL" id="QWU86496.1"/>
    </source>
</evidence>
<evidence type="ECO:0000256" key="15">
    <source>
        <dbReference type="SAM" id="MobiDB-lite"/>
    </source>
</evidence>
<evidence type="ECO:0000256" key="14">
    <source>
        <dbReference type="RuleBase" id="RU364150"/>
    </source>
</evidence>
<name>A0ABX8I042_9ASCO</name>
<comment type="similarity">
    <text evidence="2 14">Belongs to the Mediator complex subunit 18 family.</text>
</comment>
<keyword evidence="9 14" id="KW-0804">Transcription</keyword>
<protein>
    <recommendedName>
        <fullName evidence="3 14">Mediator of RNA polymerase II transcription subunit 18</fullName>
    </recommendedName>
    <alternativeName>
        <fullName evidence="12 14">Mediator complex subunit 18</fullName>
    </alternativeName>
</protein>
<dbReference type="PANTHER" id="PTHR13321">
    <property type="entry name" value="MEDIATOR OF RNA POLYMERASE II TRANSCRIPTION, SUBUNIT 18"/>
    <property type="match status" value="1"/>
</dbReference>
<comment type="function">
    <text evidence="14">Component of the Mediator complex, a coactivator involved in the regulated transcription of nearly all RNA polymerase II-dependent genes. Mediator functions as a bridge to convey information from gene-specific regulatory proteins to the basal RNA polymerase II transcription machinery. Mediator is recruited to promoters by direct interactions with regulatory proteins and serves as a scaffold for the assembly of a functional preinitiation complex with RNA polymerase II and the general transcription factors.</text>
</comment>
<dbReference type="PANTHER" id="PTHR13321:SF2">
    <property type="entry name" value="MEDIATOR OF RNA POLYMERASE II TRANSCRIPTION SUBUNIT 18"/>
    <property type="match status" value="1"/>
</dbReference>
<sequence length="401" mass="45090">MLNIIDLLIHSSVVKKLLMFTAAMVFLPLVTFFTVQYLFSGNPIVSGGSAAVAANGVLIAYIVVAFSEDTSDESTEKIEPKKDIYISQQNYIQTVSTLQALTGVLDPQETATYTLLTKPHNIFKPKFEPGKVNQIEQYYMRCTTTWNDSAAQELNLSKPIIPGKSDIRVERLFSGKEVKHWTLQVSDIPNAGKNPVSAQNFYESTLVHHHTARRVAEKEESRDIAQKKEGSQGENAPQAKDNESDLMEIDPEDVSKGTDSKTTTNNDAQPQDGPKKEEQPIDVKDSFLQFLEELGYDVVNQYWAKGIRFFHGDIVIEIFKIFVRDDDPEASSADSGIKLKLLDESNTFQIKAFINYPKGTSVDLINQGTKSLVKMKELLHNLFELDVPDRMFMDARVNRNK</sequence>
<feature type="transmembrane region" description="Helical" evidence="13">
    <location>
        <begin position="17"/>
        <end position="39"/>
    </location>
</feature>
<reference evidence="16 17" key="1">
    <citation type="submission" date="2021-06" db="EMBL/GenBank/DDBJ databases">
        <title>Candida outbreak in Lebanon.</title>
        <authorList>
            <person name="Finianos M."/>
        </authorList>
    </citation>
    <scope>NUCLEOTIDE SEQUENCE [LARGE SCALE GENOMIC DNA]</scope>
    <source>
        <strain evidence="16">CA3LBN</strain>
    </source>
</reference>
<comment type="function">
    <text evidence="13">Required for the assembly of the V0 complex of the vacuolar ATPase (V-ATPase) in the endoplasmic reticulum.</text>
</comment>
<dbReference type="InterPro" id="IPR019095">
    <property type="entry name" value="Mediator_Med18"/>
</dbReference>
<keyword evidence="4 13" id="KW-0812">Transmembrane</keyword>
<comment type="subunit">
    <text evidence="14">Component of the Mediator complex.</text>
</comment>
<keyword evidence="8 13" id="KW-0472">Membrane</keyword>
<keyword evidence="5 13" id="KW-0256">Endoplasmic reticulum</keyword>
<evidence type="ECO:0000256" key="8">
    <source>
        <dbReference type="ARBA" id="ARBA00023136"/>
    </source>
</evidence>
<evidence type="ECO:0000256" key="2">
    <source>
        <dbReference type="ARBA" id="ARBA00009814"/>
    </source>
</evidence>
<evidence type="ECO:0000256" key="9">
    <source>
        <dbReference type="ARBA" id="ARBA00023163"/>
    </source>
</evidence>
<dbReference type="EMBL" id="CP076661">
    <property type="protein sequence ID" value="QWU86496.1"/>
    <property type="molecule type" value="Genomic_DNA"/>
</dbReference>
<dbReference type="Proteomes" id="UP000825434">
    <property type="component" value="Chromosome 1"/>
</dbReference>
<dbReference type="Pfam" id="PF09637">
    <property type="entry name" value="Med18"/>
    <property type="match status" value="1"/>
</dbReference>
<evidence type="ECO:0000256" key="3">
    <source>
        <dbReference type="ARBA" id="ARBA00019612"/>
    </source>
</evidence>
<feature type="compositionally biased region" description="Polar residues" evidence="15">
    <location>
        <begin position="260"/>
        <end position="269"/>
    </location>
</feature>
<evidence type="ECO:0000256" key="6">
    <source>
        <dbReference type="ARBA" id="ARBA00022989"/>
    </source>
</evidence>
<evidence type="ECO:0000256" key="11">
    <source>
        <dbReference type="ARBA" id="ARBA00023329"/>
    </source>
</evidence>
<accession>A0ABX8I042</accession>
<evidence type="ECO:0000256" key="4">
    <source>
        <dbReference type="ARBA" id="ARBA00022692"/>
    </source>
</evidence>
<keyword evidence="10 14" id="KW-0539">Nucleus</keyword>
<dbReference type="HAMAP" id="MF_03058">
    <property type="entry name" value="VMA21"/>
    <property type="match status" value="1"/>
</dbReference>
<dbReference type="Gene3D" id="2.40.320.10">
    <property type="entry name" value="Hypothetical Protein Pfu-838710-001"/>
    <property type="match status" value="1"/>
</dbReference>
<comment type="caution">
    <text evidence="13">Lacks conserved residue(s) required for the propagation of feature annotation.</text>
</comment>
<feature type="transmembrane region" description="Helical" evidence="13">
    <location>
        <begin position="45"/>
        <end position="67"/>
    </location>
</feature>
<organism evidence="16 17">
    <name type="scientific">Candidozyma haemuli</name>
    <dbReference type="NCBI Taxonomy" id="45357"/>
    <lineage>
        <taxon>Eukaryota</taxon>
        <taxon>Fungi</taxon>
        <taxon>Dikarya</taxon>
        <taxon>Ascomycota</taxon>
        <taxon>Saccharomycotina</taxon>
        <taxon>Pichiomycetes</taxon>
        <taxon>Metschnikowiaceae</taxon>
        <taxon>Candidozyma</taxon>
    </lineage>
</organism>
<evidence type="ECO:0000256" key="13">
    <source>
        <dbReference type="HAMAP-Rule" id="MF_03058"/>
    </source>
</evidence>
<feature type="region of interest" description="Disordered" evidence="15">
    <location>
        <begin position="212"/>
        <end position="281"/>
    </location>
</feature>